<protein>
    <recommendedName>
        <fullName evidence="3">Type II toxin-antitoxin system RelE/ParE family toxin</fullName>
    </recommendedName>
</protein>
<proteinExistence type="predicted"/>
<comment type="caution">
    <text evidence="1">The sequence shown here is derived from an EMBL/GenBank/DDBJ whole genome shotgun (WGS) entry which is preliminary data.</text>
</comment>
<sequence length="124" mass="13310">MRVFKNKVFSKWAAKEGLDDAALLAAVVEMERGLIDADLGGHVVKKRVAIGGRGKSGEARTLLAYKVGNKAFFVYGFAKNARANISAEELKALKHLAKELLGYGDKALAEAIKHGALIEVKNDG</sequence>
<reference evidence="1 2" key="1">
    <citation type="submission" date="2014-08" db="EMBL/GenBank/DDBJ databases">
        <title>Draft genome sequence of a novel L-asparaginase producing marine bacterium, Halomonas campaniensis.</title>
        <authorList>
            <person name="Sundarakrishnan B."/>
            <person name="Moushumi Priya A."/>
            <person name="Raman G."/>
            <person name="Sakthivel N."/>
            <person name="Park S."/>
            <person name="Jayachandran S."/>
        </authorList>
    </citation>
    <scope>NUCLEOTIDE SEQUENCE [LARGE SCALE GENOMIC DNA]</scope>
    <source>
        <strain evidence="1 2">SK03</strain>
    </source>
</reference>
<dbReference type="OrthoDB" id="8607264at2"/>
<dbReference type="EMBL" id="JPUA01000034">
    <property type="protein sequence ID" value="OWV28607.1"/>
    <property type="molecule type" value="Genomic_DNA"/>
</dbReference>
<gene>
    <name evidence="1" type="ORF">JI62_13040</name>
</gene>
<accession>A0A246RXB6</accession>
<dbReference type="InterPro" id="IPR009387">
    <property type="entry name" value="HigB-2"/>
</dbReference>
<evidence type="ECO:0000313" key="2">
    <source>
        <dbReference type="Proteomes" id="UP000197334"/>
    </source>
</evidence>
<dbReference type="AlphaFoldDB" id="A0A246RXB6"/>
<evidence type="ECO:0000313" key="1">
    <source>
        <dbReference type="EMBL" id="OWV28607.1"/>
    </source>
</evidence>
<dbReference type="RefSeq" id="WP_088700595.1">
    <property type="nucleotide sequence ID" value="NZ_JPUA01000034.1"/>
</dbReference>
<name>A0A246RXB6_9GAMM</name>
<dbReference type="Proteomes" id="UP000197334">
    <property type="component" value="Unassembled WGS sequence"/>
</dbReference>
<keyword evidence="2" id="KW-1185">Reference proteome</keyword>
<dbReference type="PIRSF" id="PIRSF018634">
    <property type="entry name" value="UCP018634"/>
    <property type="match status" value="1"/>
</dbReference>
<dbReference type="Pfam" id="PF06296">
    <property type="entry name" value="RelE"/>
    <property type="match status" value="1"/>
</dbReference>
<organism evidence="1 2">
    <name type="scientific">Halomonas campaniensis</name>
    <dbReference type="NCBI Taxonomy" id="213554"/>
    <lineage>
        <taxon>Bacteria</taxon>
        <taxon>Pseudomonadati</taxon>
        <taxon>Pseudomonadota</taxon>
        <taxon>Gammaproteobacteria</taxon>
        <taxon>Oceanospirillales</taxon>
        <taxon>Halomonadaceae</taxon>
        <taxon>Halomonas</taxon>
    </lineage>
</organism>
<evidence type="ECO:0008006" key="3">
    <source>
        <dbReference type="Google" id="ProtNLM"/>
    </source>
</evidence>